<evidence type="ECO:0000313" key="1">
    <source>
        <dbReference type="EMBL" id="KOM40476.1"/>
    </source>
</evidence>
<dbReference type="Gramene" id="KOM40476">
    <property type="protein sequence ID" value="KOM40476"/>
    <property type="gene ID" value="LR48_Vigan04g067400"/>
</dbReference>
<organism evidence="1 2">
    <name type="scientific">Phaseolus angularis</name>
    <name type="common">Azuki bean</name>
    <name type="synonym">Vigna angularis</name>
    <dbReference type="NCBI Taxonomy" id="3914"/>
    <lineage>
        <taxon>Eukaryota</taxon>
        <taxon>Viridiplantae</taxon>
        <taxon>Streptophyta</taxon>
        <taxon>Embryophyta</taxon>
        <taxon>Tracheophyta</taxon>
        <taxon>Spermatophyta</taxon>
        <taxon>Magnoliopsida</taxon>
        <taxon>eudicotyledons</taxon>
        <taxon>Gunneridae</taxon>
        <taxon>Pentapetalae</taxon>
        <taxon>rosids</taxon>
        <taxon>fabids</taxon>
        <taxon>Fabales</taxon>
        <taxon>Fabaceae</taxon>
        <taxon>Papilionoideae</taxon>
        <taxon>50 kb inversion clade</taxon>
        <taxon>NPAAA clade</taxon>
        <taxon>indigoferoid/millettioid clade</taxon>
        <taxon>Phaseoleae</taxon>
        <taxon>Vigna</taxon>
    </lineage>
</organism>
<dbReference type="Proteomes" id="UP000053144">
    <property type="component" value="Chromosome 4"/>
</dbReference>
<proteinExistence type="predicted"/>
<sequence length="235" mass="27035">MAKEQPQGLALRRKLERLQLELSSIKLGTQSYIPGQGINGNWGVPRYGVGEEVHDQIDADGAVFDKGDYSVFNFTVEEPAIDMKVYAMLHSNLNPMLRRCWSCEWRRWQLRKMTNIEKHDLAAVDALVTWMRFRVSLIWDFVSSLQVDVAGELRCGGSREGDDGCELELNRDWVFACRYGEEASFHGCARLMTEVQRPWNLDENEGSDALAERLAFDGIWRRRWLRVMVAISMEG</sequence>
<gene>
    <name evidence="1" type="ORF">LR48_Vigan04g067400</name>
</gene>
<name>A0A0L9UCR4_PHAAN</name>
<reference evidence="2" key="1">
    <citation type="journal article" date="2015" name="Proc. Natl. Acad. Sci. U.S.A.">
        <title>Genome sequencing of adzuki bean (Vigna angularis) provides insight into high starch and low fat accumulation and domestication.</title>
        <authorList>
            <person name="Yang K."/>
            <person name="Tian Z."/>
            <person name="Chen C."/>
            <person name="Luo L."/>
            <person name="Zhao B."/>
            <person name="Wang Z."/>
            <person name="Yu L."/>
            <person name="Li Y."/>
            <person name="Sun Y."/>
            <person name="Li W."/>
            <person name="Chen Y."/>
            <person name="Li Y."/>
            <person name="Zhang Y."/>
            <person name="Ai D."/>
            <person name="Zhao J."/>
            <person name="Shang C."/>
            <person name="Ma Y."/>
            <person name="Wu B."/>
            <person name="Wang M."/>
            <person name="Gao L."/>
            <person name="Sun D."/>
            <person name="Zhang P."/>
            <person name="Guo F."/>
            <person name="Wang W."/>
            <person name="Li Y."/>
            <person name="Wang J."/>
            <person name="Varshney R.K."/>
            <person name="Wang J."/>
            <person name="Ling H.Q."/>
            <person name="Wan P."/>
        </authorList>
    </citation>
    <scope>NUCLEOTIDE SEQUENCE</scope>
    <source>
        <strain evidence="2">cv. Jingnong 6</strain>
    </source>
</reference>
<dbReference type="AlphaFoldDB" id="A0A0L9UCR4"/>
<evidence type="ECO:0000313" key="2">
    <source>
        <dbReference type="Proteomes" id="UP000053144"/>
    </source>
</evidence>
<accession>A0A0L9UCR4</accession>
<dbReference type="EMBL" id="CM003374">
    <property type="protein sequence ID" value="KOM40476.1"/>
    <property type="molecule type" value="Genomic_DNA"/>
</dbReference>
<protein>
    <submittedName>
        <fullName evidence="1">Uncharacterized protein</fullName>
    </submittedName>
</protein>